<dbReference type="Proteomes" id="UP001155820">
    <property type="component" value="Unassembled WGS sequence"/>
</dbReference>
<dbReference type="PANTHER" id="PTHR46825">
    <property type="entry name" value="D-ALANYL-D-ALANINE-CARBOXYPEPTIDASE/ENDOPEPTIDASE AMPH"/>
    <property type="match status" value="1"/>
</dbReference>
<comment type="caution">
    <text evidence="2">The sequence shown here is derived from an EMBL/GenBank/DDBJ whole genome shotgun (WGS) entry which is preliminary data.</text>
</comment>
<gene>
    <name evidence="2" type="ORF">FOB26_17690</name>
</gene>
<feature type="domain" description="Beta-lactamase-related" evidence="1">
    <location>
        <begin position="43"/>
        <end position="334"/>
    </location>
</feature>
<dbReference type="Gene3D" id="3.40.710.10">
    <property type="entry name" value="DD-peptidase/beta-lactamase superfamily"/>
    <property type="match status" value="1"/>
</dbReference>
<dbReference type="SUPFAM" id="SSF56601">
    <property type="entry name" value="beta-lactamase/transpeptidase-like"/>
    <property type="match status" value="1"/>
</dbReference>
<reference evidence="2" key="1">
    <citation type="submission" date="2019-07" db="EMBL/GenBank/DDBJ databases">
        <title>FDA dAtabase for Regulatory Grade micrObial Sequences (FDA-ARGOS): Supporting development and validation of Infectious Disease Dx tests.</title>
        <authorList>
            <person name="Bachman M."/>
            <person name="Young C."/>
            <person name="Tallon L."/>
            <person name="Sadzewicz L."/>
            <person name="Vavikolanu K."/>
            <person name="Mehta A."/>
            <person name="Aluvathingal J."/>
            <person name="Nadendla S."/>
            <person name="Nandy P."/>
            <person name="Geyer C."/>
            <person name="Yan Y."/>
            <person name="Sichtig H."/>
        </authorList>
    </citation>
    <scope>NUCLEOTIDE SEQUENCE</scope>
    <source>
        <strain evidence="2">FDAARGOS_618</strain>
    </source>
</reference>
<organism evidence="2 3">
    <name type="scientific">Agrobacterium pusense</name>
    <dbReference type="NCBI Taxonomy" id="648995"/>
    <lineage>
        <taxon>Bacteria</taxon>
        <taxon>Pseudomonadati</taxon>
        <taxon>Pseudomonadota</taxon>
        <taxon>Alphaproteobacteria</taxon>
        <taxon>Hyphomicrobiales</taxon>
        <taxon>Rhizobiaceae</taxon>
        <taxon>Rhizobium/Agrobacterium group</taxon>
        <taxon>Agrobacterium</taxon>
    </lineage>
</organism>
<evidence type="ECO:0000259" key="1">
    <source>
        <dbReference type="Pfam" id="PF00144"/>
    </source>
</evidence>
<dbReference type="InterPro" id="IPR001466">
    <property type="entry name" value="Beta-lactam-related"/>
</dbReference>
<keyword evidence="3" id="KW-1185">Reference proteome</keyword>
<dbReference type="EMBL" id="JABRWM010000006">
    <property type="protein sequence ID" value="NRF20891.1"/>
    <property type="molecule type" value="Genomic_DNA"/>
</dbReference>
<proteinExistence type="predicted"/>
<dbReference type="InterPro" id="IPR012338">
    <property type="entry name" value="Beta-lactam/transpept-like"/>
</dbReference>
<protein>
    <submittedName>
        <fullName evidence="2">Beta-lactamase family protein</fullName>
    </submittedName>
</protein>
<accession>A0AA44J0L7</accession>
<name>A0AA44J0L7_9HYPH</name>
<dbReference type="InterPro" id="IPR050491">
    <property type="entry name" value="AmpC-like"/>
</dbReference>
<dbReference type="RefSeq" id="WP_107339789.1">
    <property type="nucleotide sequence ID" value="NZ_CP121245.1"/>
</dbReference>
<dbReference type="AlphaFoldDB" id="A0AA44J0L7"/>
<sequence>MQTPKLERVAAGYVFPPGAAGLAMTVEQPSTGFSWRNGETQRPYFIASITKLFTTALIVQLSEEHKLALDTRASDLLGCDTMAGLNIYDGRDFGSQVTIGELLAHTSGIPDYFEQKRPDGETVLADLLKEDRGWSFEELLSISRSMKGRFAPSTPGKAFYSDTNYMLLGRIVETLAGCSYENALRSRILQPLALEDTWLFTPSRLDRYSDVTAVMYRNTPLHSPKALASFAAEGAIVSTMRDQIRFLRAFVGGELFSKASLERMTAQWRSIFSPLVPLSYGVGVMRFSIPRWQSPFFPVPAMIGHSGVFGAMLFYVPDRDLYIAGTVNQMVPRSLSYRLLVRIALAF</sequence>
<dbReference type="PANTHER" id="PTHR46825:SF7">
    <property type="entry name" value="D-ALANYL-D-ALANINE CARBOXYPEPTIDASE"/>
    <property type="match status" value="1"/>
</dbReference>
<evidence type="ECO:0000313" key="2">
    <source>
        <dbReference type="EMBL" id="NRF20891.1"/>
    </source>
</evidence>
<evidence type="ECO:0000313" key="3">
    <source>
        <dbReference type="Proteomes" id="UP001155820"/>
    </source>
</evidence>
<dbReference type="Pfam" id="PF00144">
    <property type="entry name" value="Beta-lactamase"/>
    <property type="match status" value="1"/>
</dbReference>